<organism evidence="1">
    <name type="scientific">Rhizophora mucronata</name>
    <name type="common">Asiatic mangrove</name>
    <dbReference type="NCBI Taxonomy" id="61149"/>
    <lineage>
        <taxon>Eukaryota</taxon>
        <taxon>Viridiplantae</taxon>
        <taxon>Streptophyta</taxon>
        <taxon>Embryophyta</taxon>
        <taxon>Tracheophyta</taxon>
        <taxon>Spermatophyta</taxon>
        <taxon>Magnoliopsida</taxon>
        <taxon>eudicotyledons</taxon>
        <taxon>Gunneridae</taxon>
        <taxon>Pentapetalae</taxon>
        <taxon>rosids</taxon>
        <taxon>fabids</taxon>
        <taxon>Malpighiales</taxon>
        <taxon>Rhizophoraceae</taxon>
        <taxon>Rhizophora</taxon>
    </lineage>
</organism>
<name>A0A2P2LQ79_RHIMU</name>
<sequence>MTNKKNHIVLPHEADVHSKAAMNGGAIDAKEDPISDRSPSGVLGIAIKTHLVLGLRFEFLEHGVLVSQAVGRHVKIPLQELRHRERDRERRNGFSKRQCVIANTSSPEIFTGSPNKTKRDFLCFA</sequence>
<protein>
    <submittedName>
        <fullName evidence="1">ADP-ribosylation factor GTPase-activating protein AGD10</fullName>
    </submittedName>
</protein>
<evidence type="ECO:0000313" key="1">
    <source>
        <dbReference type="EMBL" id="MBX20135.1"/>
    </source>
</evidence>
<proteinExistence type="predicted"/>
<accession>A0A2P2LQ79</accession>
<reference evidence="1" key="1">
    <citation type="submission" date="2018-02" db="EMBL/GenBank/DDBJ databases">
        <title>Rhizophora mucronata_Transcriptome.</title>
        <authorList>
            <person name="Meera S.P."/>
            <person name="Sreeshan A."/>
            <person name="Augustine A."/>
        </authorList>
    </citation>
    <scope>NUCLEOTIDE SEQUENCE</scope>
    <source>
        <tissue evidence="1">Leaf</tissue>
    </source>
</reference>
<dbReference type="EMBL" id="GGEC01039651">
    <property type="protein sequence ID" value="MBX20135.1"/>
    <property type="molecule type" value="Transcribed_RNA"/>
</dbReference>
<dbReference type="AlphaFoldDB" id="A0A2P2LQ79"/>